<name>A0ACC3N9R6_9PEZI</name>
<accession>A0ACC3N9R6</accession>
<reference evidence="1" key="1">
    <citation type="submission" date="2023-07" db="EMBL/GenBank/DDBJ databases">
        <title>Black Yeasts Isolated from many extreme environments.</title>
        <authorList>
            <person name="Coleine C."/>
            <person name="Stajich J.E."/>
            <person name="Selbmann L."/>
        </authorList>
    </citation>
    <scope>NUCLEOTIDE SEQUENCE</scope>
    <source>
        <strain evidence="1">CCFEE 5714</strain>
    </source>
</reference>
<proteinExistence type="predicted"/>
<dbReference type="Proteomes" id="UP001281147">
    <property type="component" value="Unassembled WGS sequence"/>
</dbReference>
<protein>
    <submittedName>
        <fullName evidence="1">Uncharacterized protein</fullName>
    </submittedName>
</protein>
<evidence type="ECO:0000313" key="1">
    <source>
        <dbReference type="EMBL" id="KAK3713006.1"/>
    </source>
</evidence>
<comment type="caution">
    <text evidence="1">The sequence shown here is derived from an EMBL/GenBank/DDBJ whole genome shotgun (WGS) entry which is preliminary data.</text>
</comment>
<dbReference type="EMBL" id="JAUTXU010000065">
    <property type="protein sequence ID" value="KAK3713006.1"/>
    <property type="molecule type" value="Genomic_DNA"/>
</dbReference>
<sequence>MSFTRKLRYPALGRHPSIRVLTLAPGGEEQPLTGSLIDVSFAVEPVLPYECLSYTWASWDEPDDEPTILVDNCTLQIPRNLCNFLIKLRREDGSRTLWMDSVCINQADSVEKGQQVRLMGDIYSRATHVLSWVGEHRDRSEELFYPWPSCSKGYSGLRESFGKLPSLLEQSHRRKIWTAFLSRKYFTRTWIIQEVVLAKEVYIHCGDDVSSWEDLFQSRVEVPGQIPKINALGLPSFRGRAQVEPRFDLDGVVFGDKYSDQLHLVRMICYAKFARGGLVNENRTSLRKLVERYGVLTDCSNPVDKVYAFLAMQSPLAGPSPILPNYGAGKADVLIQLLFYDDYIANPLPYMSLLDFTYEDDCHLMDFLLDEYELRFATVLVDHSSQEPWSLFYDTFIDWVQAMYTSGKRSGSWRLGKGLPPNIEWYKYPLRNANGRRMLPPERDMERLRRYTADKNRLWQAREALRPAGHWAHRSRTAGTLDLSGARHPKVGFNQSAGQTEAQAQGSWMRGTQPVPMVDEKNRQIHQGRWYEGSKQGAWTRPSAINTKRIQEEFELPNVQYYWTVGHGR</sequence>
<keyword evidence="2" id="KW-1185">Reference proteome</keyword>
<organism evidence="1 2">
    <name type="scientific">Vermiconidia calcicola</name>
    <dbReference type="NCBI Taxonomy" id="1690605"/>
    <lineage>
        <taxon>Eukaryota</taxon>
        <taxon>Fungi</taxon>
        <taxon>Dikarya</taxon>
        <taxon>Ascomycota</taxon>
        <taxon>Pezizomycotina</taxon>
        <taxon>Dothideomycetes</taxon>
        <taxon>Dothideomycetidae</taxon>
        <taxon>Mycosphaerellales</taxon>
        <taxon>Extremaceae</taxon>
        <taxon>Vermiconidia</taxon>
    </lineage>
</organism>
<evidence type="ECO:0000313" key="2">
    <source>
        <dbReference type="Proteomes" id="UP001281147"/>
    </source>
</evidence>
<gene>
    <name evidence="1" type="ORF">LTR37_008691</name>
</gene>